<organism evidence="2 3">
    <name type="scientific">Cyanidium caldarium</name>
    <name type="common">Red alga</name>
    <dbReference type="NCBI Taxonomy" id="2771"/>
    <lineage>
        <taxon>Eukaryota</taxon>
        <taxon>Rhodophyta</taxon>
        <taxon>Bangiophyceae</taxon>
        <taxon>Cyanidiales</taxon>
        <taxon>Cyanidiaceae</taxon>
        <taxon>Cyanidium</taxon>
    </lineage>
</organism>
<comment type="caution">
    <text evidence="2">The sequence shown here is derived from an EMBL/GenBank/DDBJ whole genome shotgun (WGS) entry which is preliminary data.</text>
</comment>
<keyword evidence="3" id="KW-1185">Reference proteome</keyword>
<dbReference type="Proteomes" id="UP001301350">
    <property type="component" value="Unassembled WGS sequence"/>
</dbReference>
<evidence type="ECO:0000256" key="1">
    <source>
        <dbReference type="SAM" id="MobiDB-lite"/>
    </source>
</evidence>
<feature type="region of interest" description="Disordered" evidence="1">
    <location>
        <begin position="1"/>
        <end position="25"/>
    </location>
</feature>
<gene>
    <name evidence="2" type="ORF">CDCA_CDCA03G0829</name>
</gene>
<evidence type="ECO:0000313" key="2">
    <source>
        <dbReference type="EMBL" id="KAK4534804.1"/>
    </source>
</evidence>
<sequence length="89" mass="10126">MEVSRVNPEQAHERAALRNDHEVRSTERTRLFKRDALELVRRMAPEKAAVEDNTTVFPLLNAVRAVRELEVLEQRPADLEPHSDAGEAA</sequence>
<protein>
    <submittedName>
        <fullName evidence="2">Uncharacterized protein</fullName>
    </submittedName>
</protein>
<dbReference type="AlphaFoldDB" id="A0AAV9IRC0"/>
<dbReference type="EMBL" id="JANCYW010000003">
    <property type="protein sequence ID" value="KAK4534804.1"/>
    <property type="molecule type" value="Genomic_DNA"/>
</dbReference>
<proteinExistence type="predicted"/>
<reference evidence="2 3" key="1">
    <citation type="submission" date="2022-07" db="EMBL/GenBank/DDBJ databases">
        <title>Genome-wide signatures of adaptation to extreme environments.</title>
        <authorList>
            <person name="Cho C.H."/>
            <person name="Yoon H.S."/>
        </authorList>
    </citation>
    <scope>NUCLEOTIDE SEQUENCE [LARGE SCALE GENOMIC DNA]</scope>
    <source>
        <strain evidence="2 3">DBV 063 E5</strain>
    </source>
</reference>
<name>A0AAV9IRC0_CYACA</name>
<evidence type="ECO:0000313" key="3">
    <source>
        <dbReference type="Proteomes" id="UP001301350"/>
    </source>
</evidence>
<feature type="compositionally biased region" description="Basic and acidic residues" evidence="1">
    <location>
        <begin position="10"/>
        <end position="25"/>
    </location>
</feature>
<accession>A0AAV9IRC0</accession>